<comment type="caution">
    <text evidence="5">The sequence shown here is derived from an EMBL/GenBank/DDBJ whole genome shotgun (WGS) entry which is preliminary data.</text>
</comment>
<dbReference type="PROSITE" id="PS01081">
    <property type="entry name" value="HTH_TETR_1"/>
    <property type="match status" value="1"/>
</dbReference>
<dbReference type="InterPro" id="IPR009057">
    <property type="entry name" value="Homeodomain-like_sf"/>
</dbReference>
<keyword evidence="3" id="KW-0804">Transcription</keyword>
<sequence length="237" mass="25946">MAPEARREELLDVAVRLCATVGYDAFSVDTLTREASVAKGTFYYYFGSKQDLLFALVERFVDALFTELERIAVGPEGSGAERFRLLLLGAASWKIGHVDDAYGFVPLLYKPENAELRHHLFDQWGERCREIFLPCVARGAEDGSLAVDDPEVTTDLVLSIWIDGAGRMYDRALAAPTEDAYVDIIVRNIAALSTAVERVLGASAGSFTVTPDPAFVRASRVAFLAALNGSPDHQPRS</sequence>
<name>A0A645CDW1_9ZZZZ</name>
<evidence type="ECO:0000256" key="2">
    <source>
        <dbReference type="ARBA" id="ARBA00023125"/>
    </source>
</evidence>
<evidence type="ECO:0000256" key="1">
    <source>
        <dbReference type="ARBA" id="ARBA00023015"/>
    </source>
</evidence>
<dbReference type="Pfam" id="PF00440">
    <property type="entry name" value="TetR_N"/>
    <property type="match status" value="1"/>
</dbReference>
<dbReference type="InterPro" id="IPR050109">
    <property type="entry name" value="HTH-type_TetR-like_transc_reg"/>
</dbReference>
<feature type="domain" description="HTH tetR-type" evidence="4">
    <location>
        <begin position="4"/>
        <end position="64"/>
    </location>
</feature>
<dbReference type="EMBL" id="VSSQ01026377">
    <property type="protein sequence ID" value="MPM75062.1"/>
    <property type="molecule type" value="Genomic_DNA"/>
</dbReference>
<dbReference type="Gene3D" id="1.10.357.10">
    <property type="entry name" value="Tetracycline Repressor, domain 2"/>
    <property type="match status" value="1"/>
</dbReference>
<evidence type="ECO:0000259" key="4">
    <source>
        <dbReference type="PROSITE" id="PS50977"/>
    </source>
</evidence>
<organism evidence="5">
    <name type="scientific">bioreactor metagenome</name>
    <dbReference type="NCBI Taxonomy" id="1076179"/>
    <lineage>
        <taxon>unclassified sequences</taxon>
        <taxon>metagenomes</taxon>
        <taxon>ecological metagenomes</taxon>
    </lineage>
</organism>
<dbReference type="InterPro" id="IPR001647">
    <property type="entry name" value="HTH_TetR"/>
</dbReference>
<dbReference type="PANTHER" id="PTHR30055">
    <property type="entry name" value="HTH-TYPE TRANSCRIPTIONAL REGULATOR RUTR"/>
    <property type="match status" value="1"/>
</dbReference>
<proteinExistence type="predicted"/>
<accession>A0A645CDW1</accession>
<dbReference type="PROSITE" id="PS50977">
    <property type="entry name" value="HTH_TETR_2"/>
    <property type="match status" value="1"/>
</dbReference>
<keyword evidence="1" id="KW-0805">Transcription regulation</keyword>
<protein>
    <recommendedName>
        <fullName evidence="4">HTH tetR-type domain-containing protein</fullName>
    </recommendedName>
</protein>
<dbReference type="PANTHER" id="PTHR30055:SF234">
    <property type="entry name" value="HTH-TYPE TRANSCRIPTIONAL REGULATOR BETI"/>
    <property type="match status" value="1"/>
</dbReference>
<gene>
    <name evidence="5" type="ORF">SDC9_122053</name>
</gene>
<evidence type="ECO:0000313" key="5">
    <source>
        <dbReference type="EMBL" id="MPM75062.1"/>
    </source>
</evidence>
<dbReference type="AlphaFoldDB" id="A0A645CDW1"/>
<keyword evidence="2" id="KW-0238">DNA-binding</keyword>
<dbReference type="GO" id="GO:0000976">
    <property type="term" value="F:transcription cis-regulatory region binding"/>
    <property type="evidence" value="ECO:0007669"/>
    <property type="project" value="TreeGrafter"/>
</dbReference>
<dbReference type="SUPFAM" id="SSF48498">
    <property type="entry name" value="Tetracyclin repressor-like, C-terminal domain"/>
    <property type="match status" value="1"/>
</dbReference>
<dbReference type="GO" id="GO:0003700">
    <property type="term" value="F:DNA-binding transcription factor activity"/>
    <property type="evidence" value="ECO:0007669"/>
    <property type="project" value="TreeGrafter"/>
</dbReference>
<evidence type="ECO:0000256" key="3">
    <source>
        <dbReference type="ARBA" id="ARBA00023163"/>
    </source>
</evidence>
<dbReference type="SUPFAM" id="SSF46689">
    <property type="entry name" value="Homeodomain-like"/>
    <property type="match status" value="1"/>
</dbReference>
<reference evidence="5" key="1">
    <citation type="submission" date="2019-08" db="EMBL/GenBank/DDBJ databases">
        <authorList>
            <person name="Kucharzyk K."/>
            <person name="Murdoch R.W."/>
            <person name="Higgins S."/>
            <person name="Loffler F."/>
        </authorList>
    </citation>
    <scope>NUCLEOTIDE SEQUENCE</scope>
</reference>
<dbReference type="InterPro" id="IPR036271">
    <property type="entry name" value="Tet_transcr_reg_TetR-rel_C_sf"/>
</dbReference>
<dbReference type="PRINTS" id="PR00455">
    <property type="entry name" value="HTHTETR"/>
</dbReference>
<dbReference type="InterPro" id="IPR023772">
    <property type="entry name" value="DNA-bd_HTH_TetR-type_CS"/>
</dbReference>